<feature type="domain" description="Tail spike" evidence="2">
    <location>
        <begin position="156"/>
        <end position="341"/>
    </location>
</feature>
<protein>
    <submittedName>
        <fullName evidence="3">Phage tail protein</fullName>
    </submittedName>
</protein>
<gene>
    <name evidence="3" type="ORF">IAB51_13045</name>
</gene>
<dbReference type="InterPro" id="IPR010572">
    <property type="entry name" value="Tail_dom"/>
</dbReference>
<dbReference type="NCBIfam" id="TIGR01665">
    <property type="entry name" value="put_anti_recept"/>
    <property type="match status" value="1"/>
</dbReference>
<dbReference type="EMBL" id="DVJP01000084">
    <property type="protein sequence ID" value="HIS77703.1"/>
    <property type="molecule type" value="Genomic_DNA"/>
</dbReference>
<dbReference type="Proteomes" id="UP000824002">
    <property type="component" value="Unassembled WGS sequence"/>
</dbReference>
<dbReference type="SUPFAM" id="SSF110296">
    <property type="entry name" value="Oligoxyloglucan reducing end-specific cellobiohydrolase"/>
    <property type="match status" value="1"/>
</dbReference>
<feature type="compositionally biased region" description="Basic residues" evidence="1">
    <location>
        <begin position="583"/>
        <end position="596"/>
    </location>
</feature>
<dbReference type="InterPro" id="IPR007119">
    <property type="entry name" value="Phage_tail_spike_N"/>
</dbReference>
<evidence type="ECO:0000313" key="3">
    <source>
        <dbReference type="EMBL" id="HIS77703.1"/>
    </source>
</evidence>
<proteinExistence type="predicted"/>
<sequence length="596" mass="65957">MIPCLYDSSETEYADNGIGKLSDCQSCVVTEKRNGSYELKMEYPAEGIHADYLQEGNIILAKPADQVQSQPFRIYKITTPLSGELEICARHISYQLNFITVPPLSASGCPAALAALKSKATTDCPFTFWTDLTSGAGFNLTVPVSLRSALGGVDGSVLDTYGGEYEWDRYTVRLHQARGRDNGVRIVYGKNLIDFKMERNIENVITGVHPYWKNQETGAVLELPEKVITVSGKSVPYERIVPYDCTEQFESQPSVDALRNHAASYLKTTTLTDPNVDITIDFLQLWETPGYEDIAEAERVQMCDTVWVYISKLGIEVSSKVTETEYDTLLEKYKSVTLSNSVVSSRSSSLAASLGSIKNEASNAYQTAIRVESSISDVTALAENQGYYNVLAAALMGLHYSSGTDNNGNVVRYAYNAVSLEASTRAWRSGPDGLFYSTNGGKTWQYGWDTDYQAVSTVFDTLSILAGQIRGGTIDTQLIRISGNAYFHWTGNAILLTDPQDTSRMVKIGLYADGRYGIAVSSDGGRIWEESLGFEGVRLSEETPQNLDERYGKEQITVSEKAPEAPESDTLWIDKTMSEPFPKKRTRKRAKKRNES</sequence>
<dbReference type="AlphaFoldDB" id="A0A9D1FQG3"/>
<feature type="region of interest" description="Disordered" evidence="1">
    <location>
        <begin position="543"/>
        <end position="596"/>
    </location>
</feature>
<comment type="caution">
    <text evidence="3">The sequence shown here is derived from an EMBL/GenBank/DDBJ whole genome shotgun (WGS) entry which is preliminary data.</text>
</comment>
<reference evidence="3" key="1">
    <citation type="submission" date="2020-10" db="EMBL/GenBank/DDBJ databases">
        <authorList>
            <person name="Gilroy R."/>
        </authorList>
    </citation>
    <scope>NUCLEOTIDE SEQUENCE</scope>
    <source>
        <strain evidence="3">CHK199-13235</strain>
    </source>
</reference>
<evidence type="ECO:0000313" key="4">
    <source>
        <dbReference type="Proteomes" id="UP000824002"/>
    </source>
</evidence>
<accession>A0A9D1FQG3</accession>
<name>A0A9D1FQG3_9FIRM</name>
<reference evidence="3" key="2">
    <citation type="journal article" date="2021" name="PeerJ">
        <title>Extensive microbial diversity within the chicken gut microbiome revealed by metagenomics and culture.</title>
        <authorList>
            <person name="Gilroy R."/>
            <person name="Ravi A."/>
            <person name="Getino M."/>
            <person name="Pursley I."/>
            <person name="Horton D.L."/>
            <person name="Alikhan N.F."/>
            <person name="Baker D."/>
            <person name="Gharbi K."/>
            <person name="Hall N."/>
            <person name="Watson M."/>
            <person name="Adriaenssens E.M."/>
            <person name="Foster-Nyarko E."/>
            <person name="Jarju S."/>
            <person name="Secka A."/>
            <person name="Antonio M."/>
            <person name="Oren A."/>
            <person name="Chaudhuri R.R."/>
            <person name="La Ragione R."/>
            <person name="Hildebrand F."/>
            <person name="Pallen M.J."/>
        </authorList>
    </citation>
    <scope>NUCLEOTIDE SEQUENCE</scope>
    <source>
        <strain evidence="3">CHK199-13235</strain>
    </source>
</reference>
<evidence type="ECO:0000259" key="2">
    <source>
        <dbReference type="Pfam" id="PF06605"/>
    </source>
</evidence>
<evidence type="ECO:0000256" key="1">
    <source>
        <dbReference type="SAM" id="MobiDB-lite"/>
    </source>
</evidence>
<organism evidence="3 4">
    <name type="scientific">Candidatus Merdivicinus excrementipullorum</name>
    <dbReference type="NCBI Taxonomy" id="2840867"/>
    <lineage>
        <taxon>Bacteria</taxon>
        <taxon>Bacillati</taxon>
        <taxon>Bacillota</taxon>
        <taxon>Clostridia</taxon>
        <taxon>Eubacteriales</taxon>
        <taxon>Oscillospiraceae</taxon>
        <taxon>Oscillospiraceae incertae sedis</taxon>
        <taxon>Candidatus Merdivicinus</taxon>
    </lineage>
</organism>
<dbReference type="Pfam" id="PF06605">
    <property type="entry name" value="Prophage_tail"/>
    <property type="match status" value="1"/>
</dbReference>